<dbReference type="Pfam" id="PF05443">
    <property type="entry name" value="ROS_MUCR"/>
    <property type="match status" value="1"/>
</dbReference>
<reference evidence="3" key="1">
    <citation type="submission" date="2016-10" db="EMBL/GenBank/DDBJ databases">
        <authorList>
            <person name="Varghese N."/>
            <person name="Submissions S."/>
        </authorList>
    </citation>
    <scope>NUCLEOTIDE SEQUENCE [LARGE SCALE GENOMIC DNA]</scope>
    <source>
        <strain evidence="3">BL36</strain>
    </source>
</reference>
<dbReference type="Proteomes" id="UP000199048">
    <property type="component" value="Unassembled WGS sequence"/>
</dbReference>
<dbReference type="RefSeq" id="WP_092045503.1">
    <property type="nucleotide sequence ID" value="NZ_FOTK01000041.1"/>
</dbReference>
<evidence type="ECO:0000313" key="3">
    <source>
        <dbReference type="Proteomes" id="UP000199048"/>
    </source>
</evidence>
<dbReference type="EMBL" id="FOTK01000041">
    <property type="protein sequence ID" value="SFM61356.1"/>
    <property type="molecule type" value="Genomic_DNA"/>
</dbReference>
<dbReference type="GO" id="GO:0008270">
    <property type="term" value="F:zinc ion binding"/>
    <property type="evidence" value="ECO:0007669"/>
    <property type="project" value="InterPro"/>
</dbReference>
<name>A0A1I4SA18_9HYPH</name>
<comment type="similarity">
    <text evidence="1">Belongs to the ros/MucR family.</text>
</comment>
<keyword evidence="3" id="KW-1185">Reference proteome</keyword>
<gene>
    <name evidence="2" type="ORF">SAMN05192568_104112</name>
</gene>
<dbReference type="Gene3D" id="1.10.10.1550">
    <property type="entry name" value="ROS/MUCR transcriptional regulator protein"/>
    <property type="match status" value="1"/>
</dbReference>
<organism evidence="2 3">
    <name type="scientific">Methylobacterium pseudosasicola</name>
    <dbReference type="NCBI Taxonomy" id="582667"/>
    <lineage>
        <taxon>Bacteria</taxon>
        <taxon>Pseudomonadati</taxon>
        <taxon>Pseudomonadota</taxon>
        <taxon>Alphaproteobacteria</taxon>
        <taxon>Hyphomicrobiales</taxon>
        <taxon>Methylobacteriaceae</taxon>
        <taxon>Methylobacterium</taxon>
    </lineage>
</organism>
<accession>A0A1I4SA18</accession>
<dbReference type="InterPro" id="IPR008807">
    <property type="entry name" value="ROS_MUCR"/>
</dbReference>
<sequence>MTEENAGGARDFIELTGEIVAAYVSSNSIPVSDLPSLIRSVHDAIAMVTSGSASTNADTREAVDKPGPTQIRKSVQRDGIVSFIDGKAYKTLKRHLTANGFSPQSYRERYDLPSDYPMVAPSYAEHRSALAKAIGLGVPGARADQRRTGTGV</sequence>
<protein>
    <submittedName>
        <fullName evidence="2">Transcriptional regulator, MucR family</fullName>
    </submittedName>
</protein>
<dbReference type="AlphaFoldDB" id="A0A1I4SA18"/>
<dbReference type="STRING" id="582667.SAMN05192568_104112"/>
<dbReference type="InterPro" id="IPR041920">
    <property type="entry name" value="ROS/MUCR_sf"/>
</dbReference>
<dbReference type="GO" id="GO:0006355">
    <property type="term" value="P:regulation of DNA-templated transcription"/>
    <property type="evidence" value="ECO:0007669"/>
    <property type="project" value="InterPro"/>
</dbReference>
<dbReference type="OrthoDB" id="9809693at2"/>
<evidence type="ECO:0000256" key="1">
    <source>
        <dbReference type="ARBA" id="ARBA00007031"/>
    </source>
</evidence>
<dbReference type="GO" id="GO:0003677">
    <property type="term" value="F:DNA binding"/>
    <property type="evidence" value="ECO:0007669"/>
    <property type="project" value="InterPro"/>
</dbReference>
<evidence type="ECO:0000313" key="2">
    <source>
        <dbReference type="EMBL" id="SFM61356.1"/>
    </source>
</evidence>
<proteinExistence type="inferred from homology"/>